<evidence type="ECO:0000313" key="2">
    <source>
        <dbReference type="EMBL" id="AID18261.1"/>
    </source>
</evidence>
<accession>A0A068CC21</accession>
<name>A0A068CC21_9CAUD</name>
<gene>
    <name evidence="2" type="primary">213</name>
    <name evidence="2" type="ORF">PBI_WILLIS_213</name>
</gene>
<feature type="region of interest" description="Disordered" evidence="1">
    <location>
        <begin position="19"/>
        <end position="43"/>
    </location>
</feature>
<evidence type="ECO:0000256" key="1">
    <source>
        <dbReference type="SAM" id="MobiDB-lite"/>
    </source>
</evidence>
<dbReference type="Proteomes" id="UP000027390">
    <property type="component" value="Segment"/>
</dbReference>
<evidence type="ECO:0008006" key="4">
    <source>
        <dbReference type="Google" id="ProtNLM"/>
    </source>
</evidence>
<evidence type="ECO:0000313" key="3">
    <source>
        <dbReference type="Proteomes" id="UP000027390"/>
    </source>
</evidence>
<feature type="compositionally biased region" description="Basic and acidic residues" evidence="1">
    <location>
        <begin position="28"/>
        <end position="43"/>
    </location>
</feature>
<protein>
    <recommendedName>
        <fullName evidence="4">Holliday junction resolvase</fullName>
    </recommendedName>
</protein>
<dbReference type="EMBL" id="KJ595575">
    <property type="protein sequence ID" value="AID18261.1"/>
    <property type="molecule type" value="Genomic_DNA"/>
</dbReference>
<reference evidence="2 3" key="1">
    <citation type="submission" date="2014-03" db="EMBL/GenBank/DDBJ databases">
        <authorList>
            <person name="Churilla B.M."/>
            <person name="Abrahim M.R."/>
            <person name="Burke K.A."/>
            <person name="Yu V.J."/>
            <person name="Adkins N.L."/>
            <person name="Cohen K.L."/>
            <person name="Colicchio M.A."/>
            <person name="Fasoranti T.O."/>
            <person name="Genkil J.S."/>
            <person name="Kramer Z.J."/>
            <person name="Prout A.K."/>
            <person name="Schafer C.E."/>
            <person name="Schwarz A.G."/>
            <person name="Tish M."/>
            <person name="Vispute N."/>
            <person name="Wilkes K.E."/>
            <person name="Williams C.R."/>
            <person name="Xiao X."/>
            <person name="Yoder B.A."/>
            <person name="Lapin J.S."/>
            <person name="Ott C.T."/>
            <person name="Walburn T.D."/>
            <person name="Bradley K.W."/>
            <person name="Clarke D.Q."/>
            <person name="Lewis M.F."/>
            <person name="Barker L.P."/>
            <person name="Bailey C."/>
            <person name="Asai D.J."/>
            <person name="Bowman C.A."/>
            <person name="Russell D.A."/>
            <person name="Pope W.H."/>
            <person name="Jacobs-Sera D."/>
            <person name="Hendrix R.W."/>
            <person name="Hatfull G.F."/>
        </authorList>
    </citation>
    <scope>NUCLEOTIDE SEQUENCE [LARGE SCALE GENOMIC DNA]</scope>
</reference>
<organism evidence="2 3">
    <name type="scientific">Mycobacterium phage Willis</name>
    <dbReference type="NCBI Taxonomy" id="1486404"/>
    <lineage>
        <taxon>Viruses</taxon>
        <taxon>Duplodnaviria</taxon>
        <taxon>Heunggongvirae</taxon>
        <taxon>Uroviricota</taxon>
        <taxon>Caudoviricetes</taxon>
        <taxon>Ceeclamvirinae</taxon>
        <taxon>Bixzunavirus</taxon>
        <taxon>Bixzunavirus Bxz1</taxon>
    </lineage>
</organism>
<proteinExistence type="predicted"/>
<sequence>MKLRTWDYWEAEVNSDLNLSPTVGSGSKAHDPGDGTDRRHHHETDYAIQADAKFTERSGFSLNGKLLGQWIDRALAQGKRFVLPVRIWSPTANAPLDLAVVPYQDYLALVEAFRTLEEHEREGRIL</sequence>